<gene>
    <name evidence="2" type="ORF">N656DRAFT_847567</name>
</gene>
<comment type="caution">
    <text evidence="2">The sequence shown here is derived from an EMBL/GenBank/DDBJ whole genome shotgun (WGS) entry which is preliminary data.</text>
</comment>
<feature type="region of interest" description="Disordered" evidence="1">
    <location>
        <begin position="369"/>
        <end position="397"/>
    </location>
</feature>
<evidence type="ECO:0000313" key="3">
    <source>
        <dbReference type="Proteomes" id="UP001302812"/>
    </source>
</evidence>
<dbReference type="EMBL" id="MU853354">
    <property type="protein sequence ID" value="KAK4109804.1"/>
    <property type="molecule type" value="Genomic_DNA"/>
</dbReference>
<feature type="compositionally biased region" description="Basic and acidic residues" evidence="1">
    <location>
        <begin position="138"/>
        <end position="147"/>
    </location>
</feature>
<feature type="region of interest" description="Disordered" evidence="1">
    <location>
        <begin position="130"/>
        <end position="170"/>
    </location>
</feature>
<proteinExistence type="predicted"/>
<feature type="compositionally biased region" description="Low complexity" evidence="1">
    <location>
        <begin position="233"/>
        <end position="247"/>
    </location>
</feature>
<name>A0AAN6QJG8_9PEZI</name>
<protein>
    <submittedName>
        <fullName evidence="2">Uncharacterized protein</fullName>
    </submittedName>
</protein>
<dbReference type="GeneID" id="89943398"/>
<reference evidence="2" key="1">
    <citation type="journal article" date="2023" name="Mol. Phylogenet. Evol.">
        <title>Genome-scale phylogeny and comparative genomics of the fungal order Sordariales.</title>
        <authorList>
            <person name="Hensen N."/>
            <person name="Bonometti L."/>
            <person name="Westerberg I."/>
            <person name="Brannstrom I.O."/>
            <person name="Guillou S."/>
            <person name="Cros-Aarteil S."/>
            <person name="Calhoun S."/>
            <person name="Haridas S."/>
            <person name="Kuo A."/>
            <person name="Mondo S."/>
            <person name="Pangilinan J."/>
            <person name="Riley R."/>
            <person name="LaButti K."/>
            <person name="Andreopoulos B."/>
            <person name="Lipzen A."/>
            <person name="Chen C."/>
            <person name="Yan M."/>
            <person name="Daum C."/>
            <person name="Ng V."/>
            <person name="Clum A."/>
            <person name="Steindorff A."/>
            <person name="Ohm R.A."/>
            <person name="Martin F."/>
            <person name="Silar P."/>
            <person name="Natvig D.O."/>
            <person name="Lalanne C."/>
            <person name="Gautier V."/>
            <person name="Ament-Velasquez S.L."/>
            <person name="Kruys A."/>
            <person name="Hutchinson M.I."/>
            <person name="Powell A.J."/>
            <person name="Barry K."/>
            <person name="Miller A.N."/>
            <person name="Grigoriev I.V."/>
            <person name="Debuchy R."/>
            <person name="Gladieux P."/>
            <person name="Hiltunen Thoren M."/>
            <person name="Johannesson H."/>
        </authorList>
    </citation>
    <scope>NUCLEOTIDE SEQUENCE</scope>
    <source>
        <strain evidence="2">CBS 508.74</strain>
    </source>
</reference>
<keyword evidence="3" id="KW-1185">Reference proteome</keyword>
<dbReference type="RefSeq" id="XP_064667374.1">
    <property type="nucleotide sequence ID" value="XM_064819272.1"/>
</dbReference>
<accession>A0AAN6QJG8</accession>
<organism evidence="2 3">
    <name type="scientific">Canariomyces notabilis</name>
    <dbReference type="NCBI Taxonomy" id="2074819"/>
    <lineage>
        <taxon>Eukaryota</taxon>
        <taxon>Fungi</taxon>
        <taxon>Dikarya</taxon>
        <taxon>Ascomycota</taxon>
        <taxon>Pezizomycotina</taxon>
        <taxon>Sordariomycetes</taxon>
        <taxon>Sordariomycetidae</taxon>
        <taxon>Sordariales</taxon>
        <taxon>Chaetomiaceae</taxon>
        <taxon>Canariomyces</taxon>
    </lineage>
</organism>
<dbReference type="Proteomes" id="UP001302812">
    <property type="component" value="Unassembled WGS sequence"/>
</dbReference>
<reference evidence="2" key="2">
    <citation type="submission" date="2023-05" db="EMBL/GenBank/DDBJ databases">
        <authorList>
            <consortium name="Lawrence Berkeley National Laboratory"/>
            <person name="Steindorff A."/>
            <person name="Hensen N."/>
            <person name="Bonometti L."/>
            <person name="Westerberg I."/>
            <person name="Brannstrom I.O."/>
            <person name="Guillou S."/>
            <person name="Cros-Aarteil S."/>
            <person name="Calhoun S."/>
            <person name="Haridas S."/>
            <person name="Kuo A."/>
            <person name="Mondo S."/>
            <person name="Pangilinan J."/>
            <person name="Riley R."/>
            <person name="Labutti K."/>
            <person name="Andreopoulos B."/>
            <person name="Lipzen A."/>
            <person name="Chen C."/>
            <person name="Yanf M."/>
            <person name="Daum C."/>
            <person name="Ng V."/>
            <person name="Clum A."/>
            <person name="Ohm R."/>
            <person name="Martin F."/>
            <person name="Silar P."/>
            <person name="Natvig D."/>
            <person name="Lalanne C."/>
            <person name="Gautier V."/>
            <person name="Ament-Velasquez S.L."/>
            <person name="Kruys A."/>
            <person name="Hutchinson M.I."/>
            <person name="Powell A.J."/>
            <person name="Barry K."/>
            <person name="Miller A.N."/>
            <person name="Grigoriev I.V."/>
            <person name="Debuchy R."/>
            <person name="Gladieux P."/>
            <person name="Thoren M.H."/>
            <person name="Johannesson H."/>
        </authorList>
    </citation>
    <scope>NUCLEOTIDE SEQUENCE</scope>
    <source>
        <strain evidence="2">CBS 508.74</strain>
    </source>
</reference>
<feature type="region of interest" description="Disordered" evidence="1">
    <location>
        <begin position="220"/>
        <end position="247"/>
    </location>
</feature>
<feature type="compositionally biased region" description="Polar residues" evidence="1">
    <location>
        <begin position="220"/>
        <end position="232"/>
    </location>
</feature>
<evidence type="ECO:0000313" key="2">
    <source>
        <dbReference type="EMBL" id="KAK4109804.1"/>
    </source>
</evidence>
<sequence length="524" mass="57749">MSNVPPLDHFRGVRLDADQPLNLLHDDTIYYDYDQWFGEAASEPYYASYATTAVSNTGSESPDSLDDIENIYTGLHRCVDEVVATISIRAPPRLDQIKEQNRRVMDKLKTLESAAISSDNMDAQYDLVPAASKARAPAADRDRPRTSRDKRRRVSVTKARAGSSAKANLTLRPMHASNGVALLGADIGDIGLTTTTTTGTSSSLTPLSHTHTPYETYATQTAPDATNSPRTQSHGTGSSSSSGPLFSGLGGDSKLARKLQQIGAREASAQVAEFAAQLRAPEYHNMQDHALPTIGQFSSLSSRTTADAAHFRQLVLGLGMAIESSIFGEQNSRIRKRIALAHFYHAYALAQEYPDLFLSWCDDQQVGQQQQQQQQQKGGRGSGTSGITTTNMLPKGGSRSVVQHRFANLIFPPESDGQGQGGMSDAKRKTLKIQMWRKSGKKWAQIIERFGYGILLLLPSSLSDEDLRVARDDEIAYCLDVLDSRRHLFADLLEQANGLLHAHFFLQDERGQLEKPTWNDFHRR</sequence>
<dbReference type="AlphaFoldDB" id="A0AAN6QJG8"/>
<evidence type="ECO:0000256" key="1">
    <source>
        <dbReference type="SAM" id="MobiDB-lite"/>
    </source>
</evidence>